<organism evidence="1 2">
    <name type="scientific">Anaerovorax odorimutans</name>
    <dbReference type="NCBI Taxonomy" id="109327"/>
    <lineage>
        <taxon>Bacteria</taxon>
        <taxon>Bacillati</taxon>
        <taxon>Bacillota</taxon>
        <taxon>Clostridia</taxon>
        <taxon>Peptostreptococcales</taxon>
        <taxon>Anaerovoracaceae</taxon>
        <taxon>Anaerovorax</taxon>
    </lineage>
</organism>
<name>A0ABT1RRA3_9FIRM</name>
<dbReference type="Proteomes" id="UP001524502">
    <property type="component" value="Unassembled WGS sequence"/>
</dbReference>
<dbReference type="EMBL" id="JANFXK010000015">
    <property type="protein sequence ID" value="MCQ4637728.1"/>
    <property type="molecule type" value="Genomic_DNA"/>
</dbReference>
<dbReference type="RefSeq" id="WP_256132907.1">
    <property type="nucleotide sequence ID" value="NZ_JANFXK010000015.1"/>
</dbReference>
<accession>A0ABT1RRA3</accession>
<keyword evidence="2" id="KW-1185">Reference proteome</keyword>
<gene>
    <name evidence="1" type="ORF">NE619_13420</name>
</gene>
<sequence>MLNSKLVKNGYTAEDAKTILWNCDGDANIVDIKEVFYPYVFLRYQIDFGKRSWSKLNKLCDCIIDLVSGSAAEGKGTPEFEETLIDEDLTLGEQITEEDWQRIGHDFVLKQQLSKAKLLTPPEFTIIEKEYFHKQFYILHCLDDEEVDYYIMVDAIDGGLSILDH</sequence>
<evidence type="ECO:0008006" key="3">
    <source>
        <dbReference type="Google" id="ProtNLM"/>
    </source>
</evidence>
<proteinExistence type="predicted"/>
<reference evidence="1 2" key="1">
    <citation type="submission" date="2022-06" db="EMBL/GenBank/DDBJ databases">
        <title>Isolation of gut microbiota from human fecal samples.</title>
        <authorList>
            <person name="Pamer E.G."/>
            <person name="Barat B."/>
            <person name="Waligurski E."/>
            <person name="Medina S."/>
            <person name="Paddock L."/>
            <person name="Mostad J."/>
        </authorList>
    </citation>
    <scope>NUCLEOTIDE SEQUENCE [LARGE SCALE GENOMIC DNA]</scope>
    <source>
        <strain evidence="1 2">SL.3.17</strain>
    </source>
</reference>
<protein>
    <recommendedName>
        <fullName evidence="3">DUF2004 domain-containing protein</fullName>
    </recommendedName>
</protein>
<comment type="caution">
    <text evidence="1">The sequence shown here is derived from an EMBL/GenBank/DDBJ whole genome shotgun (WGS) entry which is preliminary data.</text>
</comment>
<evidence type="ECO:0000313" key="2">
    <source>
        <dbReference type="Proteomes" id="UP001524502"/>
    </source>
</evidence>
<evidence type="ECO:0000313" key="1">
    <source>
        <dbReference type="EMBL" id="MCQ4637728.1"/>
    </source>
</evidence>